<evidence type="ECO:0000313" key="5">
    <source>
        <dbReference type="Proteomes" id="UP000031563"/>
    </source>
</evidence>
<dbReference type="RefSeq" id="WP_039237951.1">
    <property type="nucleotide sequence ID" value="NZ_JWIQ02000069.1"/>
</dbReference>
<dbReference type="FunFam" id="1.10.12.10:FF:000001">
    <property type="entry name" value="Probable enoyl-CoA hydratase, mitochondrial"/>
    <property type="match status" value="1"/>
</dbReference>
<dbReference type="CDD" id="cd06558">
    <property type="entry name" value="crotonase-like"/>
    <property type="match status" value="1"/>
</dbReference>
<dbReference type="InterPro" id="IPR001753">
    <property type="entry name" value="Enoyl-CoA_hydra/iso"/>
</dbReference>
<evidence type="ECO:0000256" key="3">
    <source>
        <dbReference type="RuleBase" id="RU003707"/>
    </source>
</evidence>
<protein>
    <submittedName>
        <fullName evidence="4">Enoyl-CoA hydratase</fullName>
    </submittedName>
</protein>
<dbReference type="STRING" id="1221996.QY95_02500"/>
<dbReference type="Gene3D" id="1.10.12.10">
    <property type="entry name" value="Lyase 2-enoyl-coa Hydratase, Chain A, domain 2"/>
    <property type="match status" value="1"/>
</dbReference>
<dbReference type="SUPFAM" id="SSF52096">
    <property type="entry name" value="ClpP/crotonase"/>
    <property type="match status" value="1"/>
</dbReference>
<dbReference type="InterPro" id="IPR014748">
    <property type="entry name" value="Enoyl-CoA_hydra_C"/>
</dbReference>
<evidence type="ECO:0000313" key="4">
    <source>
        <dbReference type="EMBL" id="KKB39060.1"/>
    </source>
</evidence>
<accession>A0A0F5I1C6</accession>
<dbReference type="EMBL" id="JWIR02000043">
    <property type="protein sequence ID" value="KKB39060.1"/>
    <property type="molecule type" value="Genomic_DNA"/>
</dbReference>
<reference evidence="4" key="1">
    <citation type="submission" date="2015-02" db="EMBL/GenBank/DDBJ databases">
        <title>Genome Assembly of Bacillaceae bacterium MTCC 8252.</title>
        <authorList>
            <person name="Verma A."/>
            <person name="Khatri I."/>
            <person name="Mual P."/>
            <person name="Subramanian S."/>
            <person name="Krishnamurthi S."/>
        </authorList>
    </citation>
    <scope>NUCLEOTIDE SEQUENCE [LARGE SCALE GENOMIC DNA]</scope>
    <source>
        <strain evidence="4">MTCC 8252</strain>
    </source>
</reference>
<keyword evidence="2" id="KW-0456">Lyase</keyword>
<dbReference type="Gene3D" id="3.90.226.10">
    <property type="entry name" value="2-enoyl-CoA Hydratase, Chain A, domain 1"/>
    <property type="match status" value="1"/>
</dbReference>
<evidence type="ECO:0000256" key="2">
    <source>
        <dbReference type="ARBA" id="ARBA00023239"/>
    </source>
</evidence>
<dbReference type="GO" id="GO:0006635">
    <property type="term" value="P:fatty acid beta-oxidation"/>
    <property type="evidence" value="ECO:0007669"/>
    <property type="project" value="TreeGrafter"/>
</dbReference>
<dbReference type="FunFam" id="3.90.226.10:FF:000009">
    <property type="entry name" value="Carnitinyl-CoA dehydratase"/>
    <property type="match status" value="1"/>
</dbReference>
<dbReference type="InterPro" id="IPR018376">
    <property type="entry name" value="Enoyl-CoA_hyd/isom_CS"/>
</dbReference>
<evidence type="ECO:0000256" key="1">
    <source>
        <dbReference type="ARBA" id="ARBA00005254"/>
    </source>
</evidence>
<dbReference type="PROSITE" id="PS00166">
    <property type="entry name" value="ENOYL_COA_HYDRATASE"/>
    <property type="match status" value="1"/>
</dbReference>
<dbReference type="PANTHER" id="PTHR11941">
    <property type="entry name" value="ENOYL-COA HYDRATASE-RELATED"/>
    <property type="match status" value="1"/>
</dbReference>
<dbReference type="GO" id="GO:0016836">
    <property type="term" value="F:hydro-lyase activity"/>
    <property type="evidence" value="ECO:0007669"/>
    <property type="project" value="UniProtKB-ARBA"/>
</dbReference>
<accession>A0A0F5HMC1</accession>
<proteinExistence type="inferred from homology"/>
<comment type="similarity">
    <text evidence="1 3">Belongs to the enoyl-CoA hydratase/isomerase family.</text>
</comment>
<dbReference type="InterPro" id="IPR029045">
    <property type="entry name" value="ClpP/crotonase-like_dom_sf"/>
</dbReference>
<sequence>MGYENILTETKGELGVITINRPSVRNALNDRTINEMAHAFNMFEQDEYVRIIVFTATGGKAFAAGADINEVNRYTPMTALSYGMANLYKKIESCRKVTIAAINGIALGGGFELALSCDIRLASEKAVFGLPELNLGVIPAAGGTQRLTRLIGKGRTLNYMLTGDLFSASEAKEIGLVTDVIPPEQLWSAVEGKAQRILTKGPLAVQLAKLSVQNGGETDIQTGLLIEQLSQAVLYSSEDKREGTSAFLEKRRAAFVGQ</sequence>
<name>A0A0F5HMC1_BACTR</name>
<dbReference type="AlphaFoldDB" id="A0A0F5HMC1"/>
<gene>
    <name evidence="4" type="ORF">QY95_02500</name>
</gene>
<dbReference type="Pfam" id="PF00378">
    <property type="entry name" value="ECH_1"/>
    <property type="match status" value="1"/>
</dbReference>
<keyword evidence="5" id="KW-1185">Reference proteome</keyword>
<organism evidence="4 5">
    <name type="scientific">Bacillus thermotolerans</name>
    <name type="common">Quasibacillus thermotolerans</name>
    <dbReference type="NCBI Taxonomy" id="1221996"/>
    <lineage>
        <taxon>Bacteria</taxon>
        <taxon>Bacillati</taxon>
        <taxon>Bacillota</taxon>
        <taxon>Bacilli</taxon>
        <taxon>Bacillales</taxon>
        <taxon>Bacillaceae</taxon>
        <taxon>Bacillus</taxon>
    </lineage>
</organism>
<dbReference type="Proteomes" id="UP000031563">
    <property type="component" value="Unassembled WGS sequence"/>
</dbReference>
<dbReference type="OrthoDB" id="9775794at2"/>
<dbReference type="PANTHER" id="PTHR11941:SF54">
    <property type="entry name" value="ENOYL-COA HYDRATASE, MITOCHONDRIAL"/>
    <property type="match status" value="1"/>
</dbReference>
<comment type="caution">
    <text evidence="4">The sequence shown here is derived from an EMBL/GenBank/DDBJ whole genome shotgun (WGS) entry which is preliminary data.</text>
</comment>